<dbReference type="GO" id="GO:0016020">
    <property type="term" value="C:membrane"/>
    <property type="evidence" value="ECO:0007669"/>
    <property type="project" value="UniProtKB-SubCell"/>
</dbReference>
<organism evidence="9 10">
    <name type="scientific">Angomonas deanei</name>
    <dbReference type="NCBI Taxonomy" id="59799"/>
    <lineage>
        <taxon>Eukaryota</taxon>
        <taxon>Discoba</taxon>
        <taxon>Euglenozoa</taxon>
        <taxon>Kinetoplastea</taxon>
        <taxon>Metakinetoplastina</taxon>
        <taxon>Trypanosomatida</taxon>
        <taxon>Trypanosomatidae</taxon>
        <taxon>Strigomonadinae</taxon>
        <taxon>Angomonas</taxon>
    </lineage>
</organism>
<gene>
    <name evidence="9" type="ORF">ADEAN_000704300</name>
</gene>
<keyword evidence="7" id="KW-0143">Chaperone</keyword>
<keyword evidence="4" id="KW-0256">Endoplasmic reticulum</keyword>
<dbReference type="EMBL" id="LR877158">
    <property type="protein sequence ID" value="CAD2219535.1"/>
    <property type="molecule type" value="Genomic_DNA"/>
</dbReference>
<dbReference type="PANTHER" id="PTHR24075">
    <property type="entry name" value="SEC63 DOMAIN-CONTAINING"/>
    <property type="match status" value="1"/>
</dbReference>
<reference evidence="9 10" key="1">
    <citation type="submission" date="2020-08" db="EMBL/GenBank/DDBJ databases">
        <authorList>
            <person name="Newling K."/>
            <person name="Davey J."/>
            <person name="Forrester S."/>
        </authorList>
    </citation>
    <scope>NUCLEOTIDE SEQUENCE [LARGE SCALE GENOMIC DNA]</scope>
    <source>
        <strain evidence="10">Crithidia deanei Carvalho (ATCC PRA-265)</strain>
    </source>
</reference>
<dbReference type="InterPro" id="IPR014756">
    <property type="entry name" value="Ig_E-set"/>
</dbReference>
<dbReference type="GO" id="GO:0043138">
    <property type="term" value="F:3'-5' DNA helicase activity"/>
    <property type="evidence" value="ECO:0007669"/>
    <property type="project" value="TreeGrafter"/>
</dbReference>
<dbReference type="PANTHER" id="PTHR24075:SF6">
    <property type="entry name" value="ACTIVATING SIGNAL COINTEGRATOR 1 COMPLEX SUBUNIT 3"/>
    <property type="match status" value="1"/>
</dbReference>
<evidence type="ECO:0000313" key="9">
    <source>
        <dbReference type="EMBL" id="CAD2219535.1"/>
    </source>
</evidence>
<evidence type="ECO:0000256" key="6">
    <source>
        <dbReference type="ARBA" id="ARBA00023136"/>
    </source>
</evidence>
<keyword evidence="5" id="KW-1133">Transmembrane helix</keyword>
<dbReference type="GO" id="GO:0003723">
    <property type="term" value="F:RNA binding"/>
    <property type="evidence" value="ECO:0007669"/>
    <property type="project" value="TreeGrafter"/>
</dbReference>
<dbReference type="VEuPathDB" id="TriTrypDB:ADEAN_000704300"/>
<dbReference type="GO" id="GO:0005783">
    <property type="term" value="C:endoplasmic reticulum"/>
    <property type="evidence" value="ECO:0007669"/>
    <property type="project" value="UniProtKB-SubCell"/>
</dbReference>
<dbReference type="InterPro" id="IPR035892">
    <property type="entry name" value="C2_domain_sf"/>
</dbReference>
<sequence length="279" mass="31876">MPVPISEQEADSPNAKTYLLLQAHLSRATLPITDYYTDQKSVIDNSVRIIQSMVDVTANNGHLFAALRAMTLLQCVVQARWWNCASTLMQLPHVTEEMLPEIDRQCHVKEAAELANAPLDTLFQFQRVLEQKEFQLEPWQVQEAMEGVRGLPLLDMRVAVTQRPKEDAEDEEEETSYDITVDVERLSYPQKHAVAPHFGKTKDEQYWLVVGHEPTGELVAMKRINRISRHTTLSLIVDWDEEWETTAEGVELNVYLVCDAYLGMDQQNTFVLPKPVEAV</sequence>
<dbReference type="Gene3D" id="2.60.40.150">
    <property type="entry name" value="C2 domain"/>
    <property type="match status" value="1"/>
</dbReference>
<comment type="subcellular location">
    <subcellularLocation>
        <location evidence="2">Endoplasmic reticulum</location>
    </subcellularLocation>
    <subcellularLocation>
        <location evidence="1">Membrane</location>
        <topology evidence="1">Multi-pass membrane protein</topology>
    </subcellularLocation>
</comment>
<evidence type="ECO:0000259" key="8">
    <source>
        <dbReference type="SMART" id="SM00973"/>
    </source>
</evidence>
<evidence type="ECO:0000256" key="2">
    <source>
        <dbReference type="ARBA" id="ARBA00004240"/>
    </source>
</evidence>
<evidence type="ECO:0000256" key="1">
    <source>
        <dbReference type="ARBA" id="ARBA00004141"/>
    </source>
</evidence>
<evidence type="ECO:0000256" key="4">
    <source>
        <dbReference type="ARBA" id="ARBA00022824"/>
    </source>
</evidence>
<accession>A0A7G2CJH8</accession>
<dbReference type="InterPro" id="IPR004179">
    <property type="entry name" value="Sec63-dom"/>
</dbReference>
<evidence type="ECO:0000256" key="3">
    <source>
        <dbReference type="ARBA" id="ARBA00022692"/>
    </source>
</evidence>
<protein>
    <submittedName>
        <fullName evidence="9">Sec63 Brl domain containing protein, putative</fullName>
    </submittedName>
</protein>
<dbReference type="GO" id="GO:0005634">
    <property type="term" value="C:nucleus"/>
    <property type="evidence" value="ECO:0007669"/>
    <property type="project" value="TreeGrafter"/>
</dbReference>
<name>A0A7G2CJH8_9TRYP</name>
<dbReference type="Pfam" id="PF02889">
    <property type="entry name" value="Sec63"/>
    <property type="match status" value="1"/>
</dbReference>
<feature type="domain" description="SEC63" evidence="8">
    <location>
        <begin position="4"/>
        <end position="272"/>
    </location>
</feature>
<dbReference type="FunFam" id="2.60.40.150:FF:000113">
    <property type="entry name" value="activating signal cointegrator 1 complex subunit 3"/>
    <property type="match status" value="1"/>
</dbReference>
<dbReference type="AlphaFoldDB" id="A0A7G2CJH8"/>
<dbReference type="SUPFAM" id="SSF81296">
    <property type="entry name" value="E set domains"/>
    <property type="match status" value="1"/>
</dbReference>
<evidence type="ECO:0000256" key="7">
    <source>
        <dbReference type="ARBA" id="ARBA00023186"/>
    </source>
</evidence>
<evidence type="ECO:0000256" key="5">
    <source>
        <dbReference type="ARBA" id="ARBA00022989"/>
    </source>
</evidence>
<keyword evidence="3" id="KW-0812">Transmembrane</keyword>
<dbReference type="Gene3D" id="1.10.3380.10">
    <property type="entry name" value="Sec63 N-terminal domain-like domain"/>
    <property type="match status" value="1"/>
</dbReference>
<keyword evidence="10" id="KW-1185">Reference proteome</keyword>
<evidence type="ECO:0000313" key="10">
    <source>
        <dbReference type="Proteomes" id="UP000515908"/>
    </source>
</evidence>
<keyword evidence="6" id="KW-0472">Membrane</keyword>
<proteinExistence type="predicted"/>
<dbReference type="SUPFAM" id="SSF158702">
    <property type="entry name" value="Sec63 N-terminal domain-like"/>
    <property type="match status" value="1"/>
</dbReference>
<dbReference type="Proteomes" id="UP000515908">
    <property type="component" value="Chromosome 14"/>
</dbReference>
<dbReference type="SMART" id="SM00973">
    <property type="entry name" value="Sec63"/>
    <property type="match status" value="1"/>
</dbReference>